<evidence type="ECO:0000313" key="3">
    <source>
        <dbReference type="Proteomes" id="UP000199568"/>
    </source>
</evidence>
<dbReference type="PROSITE" id="PS00409">
    <property type="entry name" value="PROKAR_NTER_METHYL"/>
    <property type="match status" value="1"/>
</dbReference>
<keyword evidence="1" id="KW-0472">Membrane</keyword>
<dbReference type="InterPro" id="IPR012902">
    <property type="entry name" value="N_methyl_site"/>
</dbReference>
<keyword evidence="1" id="KW-0812">Transmembrane</keyword>
<proteinExistence type="predicted"/>
<evidence type="ECO:0000256" key="1">
    <source>
        <dbReference type="SAM" id="Phobius"/>
    </source>
</evidence>
<dbReference type="OrthoDB" id="10005048at2"/>
<name>A0A1H9YS37_9FIRM</name>
<dbReference type="Proteomes" id="UP000199568">
    <property type="component" value="Unassembled WGS sequence"/>
</dbReference>
<dbReference type="RefSeq" id="WP_090438374.1">
    <property type="nucleotide sequence ID" value="NZ_FOHU01000001.1"/>
</dbReference>
<reference evidence="2 3" key="1">
    <citation type="submission" date="2016-10" db="EMBL/GenBank/DDBJ databases">
        <authorList>
            <person name="de Groot N.N."/>
        </authorList>
    </citation>
    <scope>NUCLEOTIDE SEQUENCE [LARGE SCALE GENOMIC DNA]</scope>
    <source>
        <strain evidence="2 3">DSM 18979</strain>
    </source>
</reference>
<dbReference type="AlphaFoldDB" id="A0A1H9YS37"/>
<feature type="transmembrane region" description="Helical" evidence="1">
    <location>
        <begin position="12"/>
        <end position="34"/>
    </location>
</feature>
<keyword evidence="3" id="KW-1185">Reference proteome</keyword>
<keyword evidence="1" id="KW-1133">Transmembrane helix</keyword>
<gene>
    <name evidence="2" type="ORF">SAMN05660297_00357</name>
</gene>
<protein>
    <submittedName>
        <fullName evidence="2">Prepilin-type N-terminal cleavage/methylation domain-containing protein</fullName>
    </submittedName>
</protein>
<evidence type="ECO:0000313" key="2">
    <source>
        <dbReference type="EMBL" id="SES71446.1"/>
    </source>
</evidence>
<sequence length="114" mass="12727">MITKLMNRKGLSLVEIILGIAIFGIISISLIPIFTFSFTQIFTSGHKTEALYTSQELIEKEMDGSVVDEISTMEKTISIKFGTTEIEIDGQLIQVELEYDSSGNKILMNSFKPD</sequence>
<organism evidence="2 3">
    <name type="scientific">Natronincola peptidivorans</name>
    <dbReference type="NCBI Taxonomy" id="426128"/>
    <lineage>
        <taxon>Bacteria</taxon>
        <taxon>Bacillati</taxon>
        <taxon>Bacillota</taxon>
        <taxon>Clostridia</taxon>
        <taxon>Peptostreptococcales</taxon>
        <taxon>Natronincolaceae</taxon>
        <taxon>Natronincola</taxon>
    </lineage>
</organism>
<dbReference type="NCBIfam" id="TIGR02532">
    <property type="entry name" value="IV_pilin_GFxxxE"/>
    <property type="match status" value="1"/>
</dbReference>
<dbReference type="EMBL" id="FOHU01000001">
    <property type="protein sequence ID" value="SES71446.1"/>
    <property type="molecule type" value="Genomic_DNA"/>
</dbReference>
<dbReference type="STRING" id="426128.SAMN05660297_00357"/>
<accession>A0A1H9YS37</accession>